<comment type="caution">
    <text evidence="2">The sequence shown here is derived from an EMBL/GenBank/DDBJ whole genome shotgun (WGS) entry which is preliminary data.</text>
</comment>
<evidence type="ECO:0000313" key="2">
    <source>
        <dbReference type="EMBL" id="GHE65177.1"/>
    </source>
</evidence>
<proteinExistence type="predicted"/>
<reference evidence="2" key="2">
    <citation type="submission" date="2020-09" db="EMBL/GenBank/DDBJ databases">
        <authorList>
            <person name="Sun Q."/>
            <person name="Ohkuma M."/>
        </authorList>
    </citation>
    <scope>NUCLEOTIDE SEQUENCE</scope>
    <source>
        <strain evidence="2">JCM 3302</strain>
    </source>
</reference>
<dbReference type="EMBL" id="BNBC01000006">
    <property type="protein sequence ID" value="GHE65177.1"/>
    <property type="molecule type" value="Genomic_DNA"/>
</dbReference>
<keyword evidence="3" id="KW-1185">Reference proteome</keyword>
<evidence type="ECO:0000313" key="3">
    <source>
        <dbReference type="Proteomes" id="UP000641386"/>
    </source>
</evidence>
<dbReference type="Proteomes" id="UP000641386">
    <property type="component" value="Unassembled WGS sequence"/>
</dbReference>
<dbReference type="AlphaFoldDB" id="A0A919DPK9"/>
<accession>A0A919DPK9</accession>
<name>A0A919DPK9_9ACTN</name>
<sequence>MTDVSLGQLNLLVSPAYLEALRDRDADYPLWAARRVPGLAHTGEELRGRVMALNSKVNKGCWSCYLPSPPPAPASIPSAVDPHTVERAWFRGVKVERATVRTTLTPLNRVCSALPGSVVDGMEAPRARPYGPAVGGGAPVIPVPADPPPEALS</sequence>
<organism evidence="2 3">
    <name type="scientific">Streptomyces spiralis</name>
    <dbReference type="NCBI Taxonomy" id="66376"/>
    <lineage>
        <taxon>Bacteria</taxon>
        <taxon>Bacillati</taxon>
        <taxon>Actinomycetota</taxon>
        <taxon>Actinomycetes</taxon>
        <taxon>Kitasatosporales</taxon>
        <taxon>Streptomycetaceae</taxon>
        <taxon>Streptomyces</taxon>
    </lineage>
</organism>
<feature type="region of interest" description="Disordered" evidence="1">
    <location>
        <begin position="130"/>
        <end position="153"/>
    </location>
</feature>
<feature type="compositionally biased region" description="Pro residues" evidence="1">
    <location>
        <begin position="141"/>
        <end position="153"/>
    </location>
</feature>
<gene>
    <name evidence="2" type="ORF">GCM10014715_18440</name>
</gene>
<reference evidence="2" key="1">
    <citation type="journal article" date="2014" name="Int. J. Syst. Evol. Microbiol.">
        <title>Complete genome sequence of Corynebacterium casei LMG S-19264T (=DSM 44701T), isolated from a smear-ripened cheese.</title>
        <authorList>
            <consortium name="US DOE Joint Genome Institute (JGI-PGF)"/>
            <person name="Walter F."/>
            <person name="Albersmeier A."/>
            <person name="Kalinowski J."/>
            <person name="Ruckert C."/>
        </authorList>
    </citation>
    <scope>NUCLEOTIDE SEQUENCE</scope>
    <source>
        <strain evidence="2">JCM 3302</strain>
    </source>
</reference>
<evidence type="ECO:0000256" key="1">
    <source>
        <dbReference type="SAM" id="MobiDB-lite"/>
    </source>
</evidence>
<protein>
    <submittedName>
        <fullName evidence="2">Uncharacterized protein</fullName>
    </submittedName>
</protein>